<evidence type="ECO:0000313" key="3">
    <source>
        <dbReference type="Proteomes" id="UP000199501"/>
    </source>
</evidence>
<accession>A0A1G6LP27</accession>
<gene>
    <name evidence="2" type="ORF">SAMN05216174_102170</name>
</gene>
<evidence type="ECO:0000256" key="1">
    <source>
        <dbReference type="SAM" id="MobiDB-lite"/>
    </source>
</evidence>
<dbReference type="Gene3D" id="3.40.50.1820">
    <property type="entry name" value="alpha/beta hydrolase"/>
    <property type="match status" value="1"/>
</dbReference>
<reference evidence="3" key="1">
    <citation type="submission" date="2016-10" db="EMBL/GenBank/DDBJ databases">
        <authorList>
            <person name="Varghese N."/>
            <person name="Submissions S."/>
        </authorList>
    </citation>
    <scope>NUCLEOTIDE SEQUENCE [LARGE SCALE GENOMIC DNA]</scope>
    <source>
        <strain evidence="3">IBRC-M 10403</strain>
    </source>
</reference>
<dbReference type="AlphaFoldDB" id="A0A1G6LP27"/>
<protein>
    <recommendedName>
        <fullName evidence="4">Alpha/beta hydrolase family protein</fullName>
    </recommendedName>
</protein>
<dbReference type="STRING" id="1271860.SAMN05216174_102170"/>
<organism evidence="2 3">
    <name type="scientific">Actinokineospora iranica</name>
    <dbReference type="NCBI Taxonomy" id="1271860"/>
    <lineage>
        <taxon>Bacteria</taxon>
        <taxon>Bacillati</taxon>
        <taxon>Actinomycetota</taxon>
        <taxon>Actinomycetes</taxon>
        <taxon>Pseudonocardiales</taxon>
        <taxon>Pseudonocardiaceae</taxon>
        <taxon>Actinokineospora</taxon>
    </lineage>
</organism>
<evidence type="ECO:0000313" key="2">
    <source>
        <dbReference type="EMBL" id="SDC44929.1"/>
    </source>
</evidence>
<proteinExistence type="predicted"/>
<dbReference type="SUPFAM" id="SSF53474">
    <property type="entry name" value="alpha/beta-Hydrolases"/>
    <property type="match status" value="1"/>
</dbReference>
<dbReference type="Proteomes" id="UP000199501">
    <property type="component" value="Unassembled WGS sequence"/>
</dbReference>
<dbReference type="InterPro" id="IPR029058">
    <property type="entry name" value="AB_hydrolase_fold"/>
</dbReference>
<sequence>MVGAGPDYRPMHNQRNRAPHYRDKDRNVSVTQPLNTRHTAVLLPGTGSDDVFVRSVFKAPLAVVGVPVVTPVPVPGPDLVGAHLAALDEAAAAGPIIAGGISLGAHLAASWAARNPARCAGLLLALPGWCGAADGAPAALAATYSAADVRARGTTAALASAVRGVAPWLAEELTRAWTAYGDGLADSLEAAAACPAPTSEQLAGLDVPTGIAACTDDPVHPAEVARTWAAALPTAELCSTRLEIIGADPAALGRAAVLGWLRARLRY</sequence>
<feature type="region of interest" description="Disordered" evidence="1">
    <location>
        <begin position="1"/>
        <end position="26"/>
    </location>
</feature>
<dbReference type="EMBL" id="FMZZ01000002">
    <property type="protein sequence ID" value="SDC44929.1"/>
    <property type="molecule type" value="Genomic_DNA"/>
</dbReference>
<evidence type="ECO:0008006" key="4">
    <source>
        <dbReference type="Google" id="ProtNLM"/>
    </source>
</evidence>
<keyword evidence="3" id="KW-1185">Reference proteome</keyword>
<name>A0A1G6LP27_9PSEU</name>